<evidence type="ECO:0000313" key="2">
    <source>
        <dbReference type="Proteomes" id="UP000308600"/>
    </source>
</evidence>
<accession>A0ACD3A315</accession>
<evidence type="ECO:0000313" key="1">
    <source>
        <dbReference type="EMBL" id="TFK60066.1"/>
    </source>
</evidence>
<gene>
    <name evidence="1" type="ORF">BDN72DRAFT_864648</name>
</gene>
<keyword evidence="2" id="KW-1185">Reference proteome</keyword>
<protein>
    <submittedName>
        <fullName evidence="1">Uncharacterized protein</fullName>
    </submittedName>
</protein>
<name>A0ACD3A315_9AGAR</name>
<dbReference type="EMBL" id="ML208837">
    <property type="protein sequence ID" value="TFK60066.1"/>
    <property type="molecule type" value="Genomic_DNA"/>
</dbReference>
<organism evidence="1 2">
    <name type="scientific">Pluteus cervinus</name>
    <dbReference type="NCBI Taxonomy" id="181527"/>
    <lineage>
        <taxon>Eukaryota</taxon>
        <taxon>Fungi</taxon>
        <taxon>Dikarya</taxon>
        <taxon>Basidiomycota</taxon>
        <taxon>Agaricomycotina</taxon>
        <taxon>Agaricomycetes</taxon>
        <taxon>Agaricomycetidae</taxon>
        <taxon>Agaricales</taxon>
        <taxon>Pluteineae</taxon>
        <taxon>Pluteaceae</taxon>
        <taxon>Pluteus</taxon>
    </lineage>
</organism>
<proteinExistence type="predicted"/>
<reference evidence="1 2" key="1">
    <citation type="journal article" date="2019" name="Nat. Ecol. Evol.">
        <title>Megaphylogeny resolves global patterns of mushroom evolution.</title>
        <authorList>
            <person name="Varga T."/>
            <person name="Krizsan K."/>
            <person name="Foldi C."/>
            <person name="Dima B."/>
            <person name="Sanchez-Garcia M."/>
            <person name="Sanchez-Ramirez S."/>
            <person name="Szollosi G.J."/>
            <person name="Szarkandi J.G."/>
            <person name="Papp V."/>
            <person name="Albert L."/>
            <person name="Andreopoulos W."/>
            <person name="Angelini C."/>
            <person name="Antonin V."/>
            <person name="Barry K.W."/>
            <person name="Bougher N.L."/>
            <person name="Buchanan P."/>
            <person name="Buyck B."/>
            <person name="Bense V."/>
            <person name="Catcheside P."/>
            <person name="Chovatia M."/>
            <person name="Cooper J."/>
            <person name="Damon W."/>
            <person name="Desjardin D."/>
            <person name="Finy P."/>
            <person name="Geml J."/>
            <person name="Haridas S."/>
            <person name="Hughes K."/>
            <person name="Justo A."/>
            <person name="Karasinski D."/>
            <person name="Kautmanova I."/>
            <person name="Kiss B."/>
            <person name="Kocsube S."/>
            <person name="Kotiranta H."/>
            <person name="LaButti K.M."/>
            <person name="Lechner B.E."/>
            <person name="Liimatainen K."/>
            <person name="Lipzen A."/>
            <person name="Lukacs Z."/>
            <person name="Mihaltcheva S."/>
            <person name="Morgado L.N."/>
            <person name="Niskanen T."/>
            <person name="Noordeloos M.E."/>
            <person name="Ohm R.A."/>
            <person name="Ortiz-Santana B."/>
            <person name="Ovrebo C."/>
            <person name="Racz N."/>
            <person name="Riley R."/>
            <person name="Savchenko A."/>
            <person name="Shiryaev A."/>
            <person name="Soop K."/>
            <person name="Spirin V."/>
            <person name="Szebenyi C."/>
            <person name="Tomsovsky M."/>
            <person name="Tulloss R.E."/>
            <person name="Uehling J."/>
            <person name="Grigoriev I.V."/>
            <person name="Vagvolgyi C."/>
            <person name="Papp T."/>
            <person name="Martin F.M."/>
            <person name="Miettinen O."/>
            <person name="Hibbett D.S."/>
            <person name="Nagy L.G."/>
        </authorList>
    </citation>
    <scope>NUCLEOTIDE SEQUENCE [LARGE SCALE GENOMIC DNA]</scope>
    <source>
        <strain evidence="1 2">NL-1719</strain>
    </source>
</reference>
<dbReference type="Proteomes" id="UP000308600">
    <property type="component" value="Unassembled WGS sequence"/>
</dbReference>
<sequence>MVLNWIGARVFFWGAGGQVVYGVVLETRRLSDIYRQQQNWSYSYEHSLKPTIFHYCPTAARSRKGLRGWIAIDNSDLVVYPFCPLAHGGSTLMVLATILSSRVQCVKSENNGEYRRRLWIHPLVVISFGMGAGFEAGSTADGAEMSFNGGWSLKVMVTVLVVREAGVFKPASASSMLV</sequence>